<feature type="transmembrane region" description="Helical" evidence="1">
    <location>
        <begin position="607"/>
        <end position="628"/>
    </location>
</feature>
<dbReference type="SUPFAM" id="SSF52058">
    <property type="entry name" value="L domain-like"/>
    <property type="match status" value="1"/>
</dbReference>
<name>A0A9P1FML3_9DINO</name>
<accession>A0A9P1FML3</accession>
<feature type="transmembrane region" description="Helical" evidence="1">
    <location>
        <begin position="806"/>
        <end position="827"/>
    </location>
</feature>
<comment type="caution">
    <text evidence="2">The sequence shown here is derived from an EMBL/GenBank/DDBJ whole genome shotgun (WGS) entry which is preliminary data.</text>
</comment>
<dbReference type="EMBL" id="CAMXCT030000651">
    <property type="protein sequence ID" value="CAL4768975.1"/>
    <property type="molecule type" value="Genomic_DNA"/>
</dbReference>
<feature type="transmembrane region" description="Helical" evidence="1">
    <location>
        <begin position="640"/>
        <end position="659"/>
    </location>
</feature>
<dbReference type="Gene3D" id="3.80.10.10">
    <property type="entry name" value="Ribonuclease Inhibitor"/>
    <property type="match status" value="2"/>
</dbReference>
<keyword evidence="1" id="KW-0812">Transmembrane</keyword>
<dbReference type="OrthoDB" id="676979at2759"/>
<sequence length="945" mass="103252">VSECPEEVQEKLRGQLQGLGLSGEGDPCLWKGIRCWECEVTQIRSEEATGDLSSVKEMTHLRVLRLRGRVTGNVSELAKLNLVRLDLSQTEVMGDLAELSKLTALRGLLLPHTQVSGNVAELSKLNLVRLDLSQTEVMGDLAELSKLTALRQLLLPHTQVSGNVAEVSKLKKLVHLDLARTQVAGDVSMLSNMTKLFDLSLAQSRVHGDFGVISSMPNLEKADLSSTAVSGNLNYLRSGCCEELRELHLGVPASELQQCFFYVVVEKCGCTDTQVRISGRSPVSLPALQSLNVSGCNLNVSFIDLVVPLLSNPITILLARGCGITGEVKSPWLASASLWYSLQLFDLSGNRLDAVHAWPAKLRLDVSHNEIPLRVSRDVIKSAAKSGTDLWMMNTELANKEDIMSNCSNELQMEEMWISRETGGYWCHDLIQPNFRVTPERFLPQLMCACGPGHFGAGTNCSACPEDTFNDQMDQRKCQACPEGGKAPAGSQALSACECPFGAPRIFENQTMCLCDRSEALTDAQKCVSCSENHVVCSPGADRLATAPLKDGYIRLKEPSEEIFKCLDPKHCRRTGPPSLCTACSPQYRESNKICVECKSVSSQQKFSVGLGCTATLVIMAAIAWTLRRHAPQRSPRSECLLQLITAQLMALLQLAQLWTVLGGLTPVDPAATVADAANVTDADDGDALLGYLEALQFTTSEVQNFLALQCLYDGATVRSMFAIATPLVPLLLLIACGCLEVFSRGLGIRVGLKMLTVLFIGGASGSAQLLGCQRTDGAGTPLKEFAFRPLFPHERCDEALWVDRIGWATAICYGLVIPCFLGFLFAKQNVVMRKVKTAVMHTTCDDGKVRVWLQGLESKQSFKDRVCAKVADVCSFPPQKGLLGKPQATRCHEYISMTYNTARKHGNPIVKQVPVKRNLSRNDVMHPLLMRPTVQSRMPCYPSA</sequence>
<reference evidence="3" key="2">
    <citation type="submission" date="2024-04" db="EMBL/GenBank/DDBJ databases">
        <authorList>
            <person name="Chen Y."/>
            <person name="Shah S."/>
            <person name="Dougan E. K."/>
            <person name="Thang M."/>
            <person name="Chan C."/>
        </authorList>
    </citation>
    <scope>NUCLEOTIDE SEQUENCE [LARGE SCALE GENOMIC DNA]</scope>
</reference>
<gene>
    <name evidence="2" type="ORF">C1SCF055_LOCUS9431</name>
</gene>
<evidence type="ECO:0000313" key="2">
    <source>
        <dbReference type="EMBL" id="CAI3981663.1"/>
    </source>
</evidence>
<feature type="transmembrane region" description="Helical" evidence="1">
    <location>
        <begin position="722"/>
        <end position="743"/>
    </location>
</feature>
<keyword evidence="1" id="KW-0472">Membrane</keyword>
<organism evidence="2">
    <name type="scientific">Cladocopium goreaui</name>
    <dbReference type="NCBI Taxonomy" id="2562237"/>
    <lineage>
        <taxon>Eukaryota</taxon>
        <taxon>Sar</taxon>
        <taxon>Alveolata</taxon>
        <taxon>Dinophyceae</taxon>
        <taxon>Suessiales</taxon>
        <taxon>Symbiodiniaceae</taxon>
        <taxon>Cladocopium</taxon>
    </lineage>
</organism>
<keyword evidence="1" id="KW-1133">Transmembrane helix</keyword>
<dbReference type="EMBL" id="CAMXCT020000651">
    <property type="protein sequence ID" value="CAL1135038.1"/>
    <property type="molecule type" value="Genomic_DNA"/>
</dbReference>
<dbReference type="SMART" id="SM01411">
    <property type="entry name" value="Ephrin_rec_like"/>
    <property type="match status" value="1"/>
</dbReference>
<dbReference type="EMBL" id="CAMXCT010000651">
    <property type="protein sequence ID" value="CAI3981663.1"/>
    <property type="molecule type" value="Genomic_DNA"/>
</dbReference>
<keyword evidence="5" id="KW-1185">Reference proteome</keyword>
<dbReference type="Proteomes" id="UP001152797">
    <property type="component" value="Unassembled WGS sequence"/>
</dbReference>
<reference evidence="2" key="1">
    <citation type="submission" date="2022-10" db="EMBL/GenBank/DDBJ databases">
        <authorList>
            <person name="Chen Y."/>
            <person name="Dougan E. K."/>
            <person name="Chan C."/>
            <person name="Rhodes N."/>
            <person name="Thang M."/>
        </authorList>
    </citation>
    <scope>NUCLEOTIDE SEQUENCE</scope>
</reference>
<evidence type="ECO:0000313" key="3">
    <source>
        <dbReference type="EMBL" id="CAL1135038.1"/>
    </source>
</evidence>
<evidence type="ECO:0000313" key="5">
    <source>
        <dbReference type="Proteomes" id="UP001152797"/>
    </source>
</evidence>
<proteinExistence type="predicted"/>
<dbReference type="AlphaFoldDB" id="A0A9P1FML3"/>
<evidence type="ECO:0000313" key="4">
    <source>
        <dbReference type="EMBL" id="CAL4768975.1"/>
    </source>
</evidence>
<protein>
    <submittedName>
        <fullName evidence="4">Internalin A</fullName>
    </submittedName>
</protein>
<feature type="transmembrane region" description="Helical" evidence="1">
    <location>
        <begin position="755"/>
        <end position="772"/>
    </location>
</feature>
<dbReference type="InterPro" id="IPR051824">
    <property type="entry name" value="LRR_Rcpt-Like_S/T_Kinase"/>
</dbReference>
<dbReference type="Gene3D" id="2.10.50.10">
    <property type="entry name" value="Tumor Necrosis Factor Receptor, subunit A, domain 2"/>
    <property type="match status" value="1"/>
</dbReference>
<dbReference type="PANTHER" id="PTHR48006">
    <property type="entry name" value="LEUCINE-RICH REPEAT-CONTAINING PROTEIN DDB_G0281931-RELATED"/>
    <property type="match status" value="1"/>
</dbReference>
<feature type="non-terminal residue" evidence="2">
    <location>
        <position position="945"/>
    </location>
</feature>
<dbReference type="InterPro" id="IPR032675">
    <property type="entry name" value="LRR_dom_sf"/>
</dbReference>
<evidence type="ECO:0000256" key="1">
    <source>
        <dbReference type="SAM" id="Phobius"/>
    </source>
</evidence>